<dbReference type="RefSeq" id="WP_074265563.1">
    <property type="nucleotide sequence ID" value="NZ_FSRM01000001.1"/>
</dbReference>
<proteinExistence type="predicted"/>
<dbReference type="OrthoDB" id="9135478at2"/>
<organism evidence="1 2">
    <name type="scientific">Paraburkholderia phenazinium</name>
    <dbReference type="NCBI Taxonomy" id="60549"/>
    <lineage>
        <taxon>Bacteria</taxon>
        <taxon>Pseudomonadati</taxon>
        <taxon>Pseudomonadota</taxon>
        <taxon>Betaproteobacteria</taxon>
        <taxon>Burkholderiales</taxon>
        <taxon>Burkholderiaceae</taxon>
        <taxon>Paraburkholderia</taxon>
    </lineage>
</organism>
<evidence type="ECO:0000313" key="2">
    <source>
        <dbReference type="Proteomes" id="UP000184693"/>
    </source>
</evidence>
<dbReference type="Proteomes" id="UP000184693">
    <property type="component" value="Unassembled WGS sequence"/>
</dbReference>
<evidence type="ECO:0000313" key="1">
    <source>
        <dbReference type="EMBL" id="SIO24361.1"/>
    </source>
</evidence>
<protein>
    <submittedName>
        <fullName evidence="1">Uncharacterized protein</fullName>
    </submittedName>
</protein>
<dbReference type="EMBL" id="FSRM01000001">
    <property type="protein sequence ID" value="SIO24361.1"/>
    <property type="molecule type" value="Genomic_DNA"/>
</dbReference>
<gene>
    <name evidence="1" type="ORF">SAMN05444168_3719</name>
</gene>
<accession>A0A1N6HX96</accession>
<name>A0A1N6HX96_9BURK</name>
<reference evidence="1 2" key="1">
    <citation type="submission" date="2016-11" db="EMBL/GenBank/DDBJ databases">
        <authorList>
            <person name="Jaros S."/>
            <person name="Januszkiewicz K."/>
            <person name="Wedrychowicz H."/>
        </authorList>
    </citation>
    <scope>NUCLEOTIDE SEQUENCE [LARGE SCALE GENOMIC DNA]</scope>
    <source>
        <strain evidence="1 2">GAS86</strain>
    </source>
</reference>
<sequence length="541" mass="60412">MTKFIKKLGQRAEGQAGGCTIQLESSLIELPASVVARRLAEEDAKILNLKPASALDVYSQGIVKAGDCIIREQPLMKLPLSLACFLTMNLRDEGNGLIEATRALNNRYAGCWTQAVKVQLFADVELMDLKARVLNWCERAMQEVLYKRRRGVENEPFVTYGKLFETFIREIDTRIAHGDDRMYQEIWSRAMDCMCYQLIEGCFLKPGHIVCRHGIDAFHLLKWEGACLRNKHVANCVSHHMNLYGVDAALYTRDVVLRPLSAALVDVEAMDPDVVLRADFHSCVGDLLEAFPYLCSSKRTSRYTFPIRGSTCVAVFRFLGPHGFGMFAFFDSEEELHAGLETGACRAGLTLDFDGALGCLMHPWLTVERFLGATDALRVSHWLISQVHDRIVEDYLKINRYFLQRKQHDGVPDSGSGVANGANDLLVHAEYAEALREPIDADPHFEAGASIPAVAVNAGRGPFLPQIRRSRFFKILRMCGVEIVQGKGSEIKLLRGGAHPFRLGSHYGVNPAIPSFLAGQILKRLEISREEWISAISASRI</sequence>
<dbReference type="AlphaFoldDB" id="A0A1N6HX96"/>